<evidence type="ECO:0000313" key="2">
    <source>
        <dbReference type="Proteomes" id="UP001054945"/>
    </source>
</evidence>
<organism evidence="1 2">
    <name type="scientific">Caerostris extrusa</name>
    <name type="common">Bark spider</name>
    <name type="synonym">Caerostris bankana</name>
    <dbReference type="NCBI Taxonomy" id="172846"/>
    <lineage>
        <taxon>Eukaryota</taxon>
        <taxon>Metazoa</taxon>
        <taxon>Ecdysozoa</taxon>
        <taxon>Arthropoda</taxon>
        <taxon>Chelicerata</taxon>
        <taxon>Arachnida</taxon>
        <taxon>Araneae</taxon>
        <taxon>Araneomorphae</taxon>
        <taxon>Entelegynae</taxon>
        <taxon>Araneoidea</taxon>
        <taxon>Araneidae</taxon>
        <taxon>Caerostris</taxon>
    </lineage>
</organism>
<proteinExistence type="predicted"/>
<evidence type="ECO:0000313" key="1">
    <source>
        <dbReference type="EMBL" id="GIY22503.1"/>
    </source>
</evidence>
<dbReference type="AlphaFoldDB" id="A0AAV4RRB1"/>
<name>A0AAV4RRB1_CAEEX</name>
<sequence>MLIYTDALHRRIQGALPVQNRWKELYVFSKAEWKKIPLAVIQRLIGKYAPEGSRCNCLSWRLYQLLIVNNVRFLFYHRCPNTYLVVSV</sequence>
<dbReference type="Proteomes" id="UP001054945">
    <property type="component" value="Unassembled WGS sequence"/>
</dbReference>
<gene>
    <name evidence="1" type="ORF">CEXT_108601</name>
</gene>
<protein>
    <submittedName>
        <fullName evidence="1">Uncharacterized protein</fullName>
    </submittedName>
</protein>
<comment type="caution">
    <text evidence="1">The sequence shown here is derived from an EMBL/GenBank/DDBJ whole genome shotgun (WGS) entry which is preliminary data.</text>
</comment>
<dbReference type="EMBL" id="BPLR01008159">
    <property type="protein sequence ID" value="GIY22503.1"/>
    <property type="molecule type" value="Genomic_DNA"/>
</dbReference>
<reference evidence="1 2" key="1">
    <citation type="submission" date="2021-06" db="EMBL/GenBank/DDBJ databases">
        <title>Caerostris extrusa draft genome.</title>
        <authorList>
            <person name="Kono N."/>
            <person name="Arakawa K."/>
        </authorList>
    </citation>
    <scope>NUCLEOTIDE SEQUENCE [LARGE SCALE GENOMIC DNA]</scope>
</reference>
<accession>A0AAV4RRB1</accession>
<keyword evidence="2" id="KW-1185">Reference proteome</keyword>